<evidence type="ECO:0000259" key="1">
    <source>
        <dbReference type="Pfam" id="PF13524"/>
    </source>
</evidence>
<dbReference type="EMBL" id="LYPB01000048">
    <property type="protein sequence ID" value="OAS21755.1"/>
    <property type="molecule type" value="Genomic_DNA"/>
</dbReference>
<evidence type="ECO:0000313" key="2">
    <source>
        <dbReference type="EMBL" id="OAS21755.1"/>
    </source>
</evidence>
<proteinExistence type="predicted"/>
<dbReference type="STRING" id="1850517.A8708_16945"/>
<keyword evidence="3" id="KW-1185">Reference proteome</keyword>
<sequence length="322" mass="38222">MKLCRSKAVASVNPCKVLFITGDFSKYVQRSFHHFSMALSELVNLSLWHKSGHIRDILKQLPERPDFILLNDIRERHCPRIEGLADLEIPIGVIVHDTHFNIEERKAFLTKNNIKHIFSIYRDPFLKLFPEFAHQMHWFPHFVDTKIFRDYELRRDIDYLLLGCTAASVYPLRKVMLDRMKSRKGFYHEEHPGYRDMTVEEEKKVLVNRNYAKAINRAKIFLSCDSTYHYPLRKYYEVLACRTLLLSSVSKELLDLGFIPGVHFVEVTEDNFEWKADYYLKNSAERNRIAEAGYEFIRKHHTVKHRARKFVEMVQEILKNQG</sequence>
<organism evidence="2 3">
    <name type="scientific">Paenibacillus oryzisoli</name>
    <dbReference type="NCBI Taxonomy" id="1850517"/>
    <lineage>
        <taxon>Bacteria</taxon>
        <taxon>Bacillati</taxon>
        <taxon>Bacillota</taxon>
        <taxon>Bacilli</taxon>
        <taxon>Bacillales</taxon>
        <taxon>Paenibacillaceae</taxon>
        <taxon>Paenibacillus</taxon>
    </lineage>
</organism>
<comment type="caution">
    <text evidence="2">The sequence shown here is derived from an EMBL/GenBank/DDBJ whole genome shotgun (WGS) entry which is preliminary data.</text>
</comment>
<dbReference type="Pfam" id="PF13524">
    <property type="entry name" value="Glyco_trans_1_2"/>
    <property type="match status" value="1"/>
</dbReference>
<reference evidence="2 3" key="1">
    <citation type="submission" date="2016-05" db="EMBL/GenBank/DDBJ databases">
        <title>Paenibacillus sp. 1ZS3-15 nov., isolated from the rhizosphere soil.</title>
        <authorList>
            <person name="Zhang X.X."/>
            <person name="Zhang J."/>
        </authorList>
    </citation>
    <scope>NUCLEOTIDE SEQUENCE [LARGE SCALE GENOMIC DNA]</scope>
    <source>
        <strain evidence="2 3">1ZS3-15</strain>
    </source>
</reference>
<dbReference type="OrthoDB" id="5121913at2"/>
<accession>A0A198AL08</accession>
<protein>
    <recommendedName>
        <fullName evidence="1">Spore protein YkvP/CgeB glycosyl transferase-like domain-containing protein</fullName>
    </recommendedName>
</protein>
<dbReference type="InterPro" id="IPR055259">
    <property type="entry name" value="YkvP/CgeB_Glyco_trans-like"/>
</dbReference>
<name>A0A198AL08_9BACL</name>
<feature type="domain" description="Spore protein YkvP/CgeB glycosyl transferase-like" evidence="1">
    <location>
        <begin position="194"/>
        <end position="311"/>
    </location>
</feature>
<dbReference type="AlphaFoldDB" id="A0A198AL08"/>
<evidence type="ECO:0000313" key="3">
    <source>
        <dbReference type="Proteomes" id="UP000078454"/>
    </source>
</evidence>
<gene>
    <name evidence="2" type="ORF">A8708_16945</name>
</gene>
<dbReference type="Proteomes" id="UP000078454">
    <property type="component" value="Unassembled WGS sequence"/>
</dbReference>